<dbReference type="GO" id="GO:0004305">
    <property type="term" value="F:ethanolamine kinase activity"/>
    <property type="evidence" value="ECO:0007669"/>
    <property type="project" value="TreeGrafter"/>
</dbReference>
<dbReference type="Pfam" id="PF01633">
    <property type="entry name" value="Choline_kinase"/>
    <property type="match status" value="1"/>
</dbReference>
<evidence type="ECO:0000313" key="4">
    <source>
        <dbReference type="Proteomes" id="UP000281549"/>
    </source>
</evidence>
<dbReference type="Gene3D" id="3.90.1200.10">
    <property type="match status" value="1"/>
</dbReference>
<feature type="transmembrane region" description="Helical" evidence="2">
    <location>
        <begin position="319"/>
        <end position="341"/>
    </location>
</feature>
<keyword evidence="3" id="KW-0418">Kinase</keyword>
<keyword evidence="2" id="KW-0812">Transmembrane</keyword>
<dbReference type="GO" id="GO:0004103">
    <property type="term" value="F:choline kinase activity"/>
    <property type="evidence" value="ECO:0007669"/>
    <property type="project" value="TreeGrafter"/>
</dbReference>
<dbReference type="InterPro" id="IPR011009">
    <property type="entry name" value="Kinase-like_dom_sf"/>
</dbReference>
<dbReference type="PANTHER" id="PTHR22603">
    <property type="entry name" value="CHOLINE/ETHANOALAMINE KINASE"/>
    <property type="match status" value="1"/>
</dbReference>
<evidence type="ECO:0000256" key="1">
    <source>
        <dbReference type="ARBA" id="ARBA00038211"/>
    </source>
</evidence>
<comment type="similarity">
    <text evidence="1">Belongs to the choline/ethanolamine kinase family.</text>
</comment>
<gene>
    <name evidence="3" type="ORF">ROZALSC1DRAFT_25153</name>
</gene>
<keyword evidence="3" id="KW-0808">Transferase</keyword>
<keyword evidence="2" id="KW-0472">Membrane</keyword>
<dbReference type="SUPFAM" id="SSF56112">
    <property type="entry name" value="Protein kinase-like (PK-like)"/>
    <property type="match status" value="1"/>
</dbReference>
<dbReference type="PANTHER" id="PTHR22603:SF93">
    <property type="entry name" value="RE24176P"/>
    <property type="match status" value="1"/>
</dbReference>
<dbReference type="EMBL" id="ML006437">
    <property type="protein sequence ID" value="RKP16540.1"/>
    <property type="molecule type" value="Genomic_DNA"/>
</dbReference>
<feature type="transmembrane region" description="Helical" evidence="2">
    <location>
        <begin position="255"/>
        <end position="276"/>
    </location>
</feature>
<feature type="transmembrane region" description="Helical" evidence="2">
    <location>
        <begin position="288"/>
        <end position="307"/>
    </location>
</feature>
<dbReference type="GO" id="GO:0006646">
    <property type="term" value="P:phosphatidylethanolamine biosynthetic process"/>
    <property type="evidence" value="ECO:0007669"/>
    <property type="project" value="TreeGrafter"/>
</dbReference>
<organism evidence="3 4">
    <name type="scientific">Rozella allomycis (strain CSF55)</name>
    <dbReference type="NCBI Taxonomy" id="988480"/>
    <lineage>
        <taxon>Eukaryota</taxon>
        <taxon>Fungi</taxon>
        <taxon>Fungi incertae sedis</taxon>
        <taxon>Cryptomycota</taxon>
        <taxon>Cryptomycota incertae sedis</taxon>
        <taxon>Rozella</taxon>
    </lineage>
</organism>
<dbReference type="AlphaFoldDB" id="A0A4P9YE84"/>
<keyword evidence="2" id="KW-1133">Transmembrane helix</keyword>
<dbReference type="GO" id="GO:0005737">
    <property type="term" value="C:cytoplasm"/>
    <property type="evidence" value="ECO:0007669"/>
    <property type="project" value="TreeGrafter"/>
</dbReference>
<feature type="transmembrane region" description="Helical" evidence="2">
    <location>
        <begin position="189"/>
        <end position="207"/>
    </location>
</feature>
<dbReference type="Proteomes" id="UP000281549">
    <property type="component" value="Unassembled WGS sequence"/>
</dbReference>
<reference evidence="4" key="1">
    <citation type="journal article" date="2018" name="Nat. Microbiol.">
        <title>Leveraging single-cell genomics to expand the fungal tree of life.</title>
        <authorList>
            <person name="Ahrendt S.R."/>
            <person name="Quandt C.A."/>
            <person name="Ciobanu D."/>
            <person name="Clum A."/>
            <person name="Salamov A."/>
            <person name="Andreopoulos B."/>
            <person name="Cheng J.F."/>
            <person name="Woyke T."/>
            <person name="Pelin A."/>
            <person name="Henrissat B."/>
            <person name="Reynolds N.K."/>
            <person name="Benny G.L."/>
            <person name="Smith M.E."/>
            <person name="James T.Y."/>
            <person name="Grigoriev I.V."/>
        </authorList>
    </citation>
    <scope>NUCLEOTIDE SEQUENCE [LARGE SCALE GENOMIC DNA]</scope>
    <source>
        <strain evidence="4">CSF55</strain>
    </source>
</reference>
<feature type="transmembrane region" description="Helical" evidence="2">
    <location>
        <begin position="409"/>
        <end position="431"/>
    </location>
</feature>
<protein>
    <submittedName>
        <fullName evidence="3">Kinase-like protein</fullName>
    </submittedName>
</protein>
<evidence type="ECO:0000256" key="2">
    <source>
        <dbReference type="SAM" id="Phobius"/>
    </source>
</evidence>
<accession>A0A4P9YE84</accession>
<proteinExistence type="inferred from homology"/>
<name>A0A4P9YE84_ROZAC</name>
<evidence type="ECO:0000313" key="3">
    <source>
        <dbReference type="EMBL" id="RKP16540.1"/>
    </source>
</evidence>
<sequence length="444" mass="51970">MPRILAAFDFGRVEEYIQGVAPLTPSNMRKPGISKKIAKQLRILHCVEVKEKSTQIWSQLDKWYTLLLSNQNLEQNHIEIIDNKLKELKMKLENSYEDEQTCLIHGDLQYGNILCDEDENLMLIDFEYSLIAQREYDIANHFCEWMANYDSENPHILHQNLFPSLEERYNFYRAYFEEKENVQLEQFDLIVMSFVPLSHLFWCIWVARILRFHRKGRGSIPRCGNLFHLFIIFILRPRYNHDISDFCCANLDVSYVFVDFSSFSFASWALLVIVVFQGVYPFDCDTTVRIANFLESMGMMGIDYLLLYRAILLSFKNKYVMWFSYFTVAVRGIVGVMNLVFPGAKMMDGVCMYGWDVDVLTTFVVIDMLVDIIVTTVTIQSLRQYLNDAKQYLSNVGAPIQVAVIKSSVIRSFMILIVNIVMILAIFHRLLSQHGLTKEDWWKH</sequence>
<feature type="transmembrane region" description="Helical" evidence="2">
    <location>
        <begin position="353"/>
        <end position="379"/>
    </location>
</feature>